<reference evidence="1" key="1">
    <citation type="journal article" date="2015" name="Sci. Rep.">
        <title>The power of single molecule real-time sequencing technology in the de novo assembly of a eukaryotic genome.</title>
        <authorList>
            <person name="Sakai H."/>
            <person name="Naito K."/>
            <person name="Ogiso-Tanaka E."/>
            <person name="Takahashi Y."/>
            <person name="Iseki K."/>
            <person name="Muto C."/>
            <person name="Satou K."/>
            <person name="Teruya K."/>
            <person name="Shiroma A."/>
            <person name="Shimoji M."/>
            <person name="Hirano T."/>
            <person name="Itoh T."/>
            <person name="Kaga A."/>
            <person name="Tomooka N."/>
        </authorList>
    </citation>
    <scope>NUCLEOTIDE SEQUENCE</scope>
</reference>
<accession>A0A0S3TDV0</accession>
<organism evidence="1">
    <name type="scientific">Vigna angularis var. angularis</name>
    <dbReference type="NCBI Taxonomy" id="157739"/>
    <lineage>
        <taxon>Eukaryota</taxon>
        <taxon>Viridiplantae</taxon>
        <taxon>Streptophyta</taxon>
        <taxon>Embryophyta</taxon>
        <taxon>Tracheophyta</taxon>
        <taxon>Spermatophyta</taxon>
        <taxon>Magnoliopsida</taxon>
        <taxon>eudicotyledons</taxon>
        <taxon>Gunneridae</taxon>
        <taxon>Pentapetalae</taxon>
        <taxon>rosids</taxon>
        <taxon>fabids</taxon>
        <taxon>Fabales</taxon>
        <taxon>Fabaceae</taxon>
        <taxon>Papilionoideae</taxon>
        <taxon>50 kb inversion clade</taxon>
        <taxon>NPAAA clade</taxon>
        <taxon>indigoferoid/millettioid clade</taxon>
        <taxon>Phaseoleae</taxon>
        <taxon>Vigna</taxon>
    </lineage>
</organism>
<gene>
    <name evidence="1" type="primary">Vigan.UMG018100</name>
    <name evidence="1" type="ORF">VIGAN_UM018100</name>
</gene>
<proteinExistence type="predicted"/>
<dbReference type="EMBL" id="AP015092">
    <property type="protein sequence ID" value="BAU03139.1"/>
    <property type="molecule type" value="Genomic_DNA"/>
</dbReference>
<protein>
    <submittedName>
        <fullName evidence="1">Uncharacterized protein</fullName>
    </submittedName>
</protein>
<name>A0A0S3TDV0_PHAAN</name>
<dbReference type="AlphaFoldDB" id="A0A0S3TDV0"/>
<evidence type="ECO:0000313" key="1">
    <source>
        <dbReference type="EMBL" id="BAU03139.1"/>
    </source>
</evidence>
<sequence length="126" mass="13510">MKPLVESAHCSFVLDAGCAPLSCWMHLLISPNLLDAAVKCGMLDRGRACWIVLLPWAVLKMDGSCYTWGATCFKLWCCVLQLKDVAAAGPNPRAPAGRVVDSWMLLLAGPTLDGADGLCGRGSMWT</sequence>